<dbReference type="InterPro" id="IPR029044">
    <property type="entry name" value="Nucleotide-diphossugar_trans"/>
</dbReference>
<dbReference type="AlphaFoldDB" id="A0AA44CD41"/>
<comment type="caution">
    <text evidence="1">The sequence shown here is derived from an EMBL/GenBank/DDBJ whole genome shotgun (WGS) entry which is preliminary data.</text>
</comment>
<keyword evidence="2" id="KW-1185">Reference proteome</keyword>
<name>A0AA44CD41_9HYPH</name>
<dbReference type="Proteomes" id="UP001155840">
    <property type="component" value="Unassembled WGS sequence"/>
</dbReference>
<gene>
    <name evidence="1" type="ORF">G8E10_15345</name>
</gene>
<proteinExistence type="predicted"/>
<protein>
    <recommendedName>
        <fullName evidence="3">Glycosyltransferase family 2 protein</fullName>
    </recommendedName>
</protein>
<dbReference type="EMBL" id="JAANCM010000007">
    <property type="protein sequence ID" value="NHT77091.1"/>
    <property type="molecule type" value="Genomic_DNA"/>
</dbReference>
<dbReference type="SUPFAM" id="SSF53448">
    <property type="entry name" value="Nucleotide-diphospho-sugar transferases"/>
    <property type="match status" value="1"/>
</dbReference>
<evidence type="ECO:0008006" key="3">
    <source>
        <dbReference type="Google" id="ProtNLM"/>
    </source>
</evidence>
<accession>A0AA44CD41</accession>
<sequence length="282" mass="31311">MLAPTQNDTLFRDLCARKPTLKHPGNPFGCDIYTMRTIATRFGLAATPENAMQAHELRHPHGTLSAEADLVSLRALAPTPFSVGIMCTEREADAVLETAALYRSWADAVIVLIDRAGETSEPRQEGDDGFVSVFSHPLNGHFANQRNALQALCRTSWMFQLDADEDISPKLGETLTRLATLADRQGAVSIGLPRQNLVNGRLSDLYPDVQYRLNRREVVYEGIVHERPVRIWQKSFIALSGAIQHHLTAEHVARRSKAYEGLKPGGGRLFEEQALQRAFSAE</sequence>
<organism evidence="1 2">
    <name type="scientific">Ferranicluibacter rubi</name>
    <dbReference type="NCBI Taxonomy" id="2715133"/>
    <lineage>
        <taxon>Bacteria</taxon>
        <taxon>Pseudomonadati</taxon>
        <taxon>Pseudomonadota</taxon>
        <taxon>Alphaproteobacteria</taxon>
        <taxon>Hyphomicrobiales</taxon>
        <taxon>Rhizobiaceae</taxon>
        <taxon>Ferranicluibacter</taxon>
    </lineage>
</organism>
<reference evidence="1" key="1">
    <citation type="submission" date="2020-03" db="EMBL/GenBank/DDBJ databases">
        <title>Ferranicluibacter endophyticum gen. nov., sp. nov., a new genus isolated from Rubus ulmifolius Schott. stem.</title>
        <authorList>
            <person name="Roca-Couso R."/>
            <person name="Flores-Felix J.D."/>
            <person name="Igual J.M."/>
            <person name="Rivas R."/>
        </authorList>
    </citation>
    <scope>NUCLEOTIDE SEQUENCE</scope>
    <source>
        <strain evidence="1">CRRU44</strain>
    </source>
</reference>
<evidence type="ECO:0000313" key="2">
    <source>
        <dbReference type="Proteomes" id="UP001155840"/>
    </source>
</evidence>
<dbReference type="RefSeq" id="WP_110802635.1">
    <property type="nucleotide sequence ID" value="NZ_JAANCM010000007.1"/>
</dbReference>
<evidence type="ECO:0000313" key="1">
    <source>
        <dbReference type="EMBL" id="NHT77091.1"/>
    </source>
</evidence>